<dbReference type="InterPro" id="IPR014047">
    <property type="entry name" value="Chr_Tranpt_l_chain"/>
</dbReference>
<dbReference type="Proteomes" id="UP000288405">
    <property type="component" value="Unassembled WGS sequence"/>
</dbReference>
<keyword evidence="6 7" id="KW-0472">Membrane</keyword>
<dbReference type="InterPro" id="IPR003370">
    <property type="entry name" value="Chromate_transpt"/>
</dbReference>
<name>A0A432WIL5_9GAMM</name>
<feature type="transmembrane region" description="Helical" evidence="7">
    <location>
        <begin position="12"/>
        <end position="32"/>
    </location>
</feature>
<keyword evidence="3" id="KW-1003">Cell membrane</keyword>
<feature type="transmembrane region" description="Helical" evidence="7">
    <location>
        <begin position="201"/>
        <end position="220"/>
    </location>
</feature>
<dbReference type="PANTHER" id="PTHR33567">
    <property type="entry name" value="CHROMATE ION TRANSPORTER (EUROFUNG)"/>
    <property type="match status" value="1"/>
</dbReference>
<evidence type="ECO:0000256" key="3">
    <source>
        <dbReference type="ARBA" id="ARBA00022475"/>
    </source>
</evidence>
<keyword evidence="5 7" id="KW-1133">Transmembrane helix</keyword>
<evidence type="ECO:0000256" key="2">
    <source>
        <dbReference type="ARBA" id="ARBA00005262"/>
    </source>
</evidence>
<feature type="transmembrane region" description="Helical" evidence="7">
    <location>
        <begin position="306"/>
        <end position="327"/>
    </location>
</feature>
<feature type="transmembrane region" description="Helical" evidence="7">
    <location>
        <begin position="381"/>
        <end position="406"/>
    </location>
</feature>
<dbReference type="PANTHER" id="PTHR33567:SF3">
    <property type="entry name" value="CHROMATE ION TRANSPORTER (EUROFUNG)"/>
    <property type="match status" value="1"/>
</dbReference>
<evidence type="ECO:0000256" key="4">
    <source>
        <dbReference type="ARBA" id="ARBA00022692"/>
    </source>
</evidence>
<feature type="transmembrane region" description="Helical" evidence="7">
    <location>
        <begin position="115"/>
        <end position="132"/>
    </location>
</feature>
<evidence type="ECO:0000313" key="9">
    <source>
        <dbReference type="Proteomes" id="UP000288405"/>
    </source>
</evidence>
<feature type="transmembrane region" description="Helical" evidence="7">
    <location>
        <begin position="272"/>
        <end position="294"/>
    </location>
</feature>
<comment type="subcellular location">
    <subcellularLocation>
        <location evidence="1">Cell membrane</location>
        <topology evidence="1">Multi-pass membrane protein</topology>
    </subcellularLocation>
</comment>
<evidence type="ECO:0000256" key="6">
    <source>
        <dbReference type="ARBA" id="ARBA00023136"/>
    </source>
</evidence>
<feature type="transmembrane region" description="Helical" evidence="7">
    <location>
        <begin position="144"/>
        <end position="177"/>
    </location>
</feature>
<proteinExistence type="inferred from homology"/>
<comment type="similarity">
    <text evidence="2">Belongs to the chromate ion transporter (CHR) (TC 2.A.51) family.</text>
</comment>
<dbReference type="RefSeq" id="WP_126776829.1">
    <property type="nucleotide sequence ID" value="NZ_PIPM01000005.1"/>
</dbReference>
<dbReference type="OrthoDB" id="8969999at2"/>
<evidence type="ECO:0000256" key="7">
    <source>
        <dbReference type="SAM" id="Phobius"/>
    </source>
</evidence>
<keyword evidence="4 7" id="KW-0812">Transmembrane</keyword>
<accession>A0A432WIL5</accession>
<dbReference type="Pfam" id="PF02417">
    <property type="entry name" value="Chromate_transp"/>
    <property type="match status" value="2"/>
</dbReference>
<dbReference type="GO" id="GO:0005886">
    <property type="term" value="C:plasma membrane"/>
    <property type="evidence" value="ECO:0007669"/>
    <property type="project" value="UniProtKB-SubCell"/>
</dbReference>
<evidence type="ECO:0000313" key="8">
    <source>
        <dbReference type="EMBL" id="RUO33519.1"/>
    </source>
</evidence>
<organism evidence="8 9">
    <name type="scientific">Aliidiomarina sanyensis</name>
    <dbReference type="NCBI Taxonomy" id="1249555"/>
    <lineage>
        <taxon>Bacteria</taxon>
        <taxon>Pseudomonadati</taxon>
        <taxon>Pseudomonadota</taxon>
        <taxon>Gammaproteobacteria</taxon>
        <taxon>Alteromonadales</taxon>
        <taxon>Idiomarinaceae</taxon>
        <taxon>Aliidiomarina</taxon>
    </lineage>
</organism>
<dbReference type="EMBL" id="PIPM01000005">
    <property type="protein sequence ID" value="RUO33519.1"/>
    <property type="molecule type" value="Genomic_DNA"/>
</dbReference>
<dbReference type="AlphaFoldDB" id="A0A432WIL5"/>
<feature type="transmembrane region" description="Helical" evidence="7">
    <location>
        <begin position="82"/>
        <end position="103"/>
    </location>
</feature>
<evidence type="ECO:0000256" key="5">
    <source>
        <dbReference type="ARBA" id="ARBA00022989"/>
    </source>
</evidence>
<evidence type="ECO:0000256" key="1">
    <source>
        <dbReference type="ARBA" id="ARBA00004651"/>
    </source>
</evidence>
<feature type="transmembrane region" description="Helical" evidence="7">
    <location>
        <begin position="232"/>
        <end position="252"/>
    </location>
</feature>
<feature type="transmembrane region" description="Helical" evidence="7">
    <location>
        <begin position="412"/>
        <end position="429"/>
    </location>
</feature>
<gene>
    <name evidence="8" type="ORF">CWE11_06675</name>
</gene>
<reference evidence="8 9" key="1">
    <citation type="journal article" date="2011" name="Front. Microbiol.">
        <title>Genomic signatures of strain selection and enhancement in Bacillus atrophaeus var. globigii, a historical biowarfare simulant.</title>
        <authorList>
            <person name="Gibbons H.S."/>
            <person name="Broomall S.M."/>
            <person name="McNew L.A."/>
            <person name="Daligault H."/>
            <person name="Chapman C."/>
            <person name="Bruce D."/>
            <person name="Karavis M."/>
            <person name="Krepps M."/>
            <person name="McGregor P.A."/>
            <person name="Hong C."/>
            <person name="Park K.H."/>
            <person name="Akmal A."/>
            <person name="Feldman A."/>
            <person name="Lin J.S."/>
            <person name="Chang W.E."/>
            <person name="Higgs B.W."/>
            <person name="Demirev P."/>
            <person name="Lindquist J."/>
            <person name="Liem A."/>
            <person name="Fochler E."/>
            <person name="Read T.D."/>
            <person name="Tapia R."/>
            <person name="Johnson S."/>
            <person name="Bishop-Lilly K.A."/>
            <person name="Detter C."/>
            <person name="Han C."/>
            <person name="Sozhamannan S."/>
            <person name="Rosenzweig C.N."/>
            <person name="Skowronski E.W."/>
        </authorList>
    </citation>
    <scope>NUCLEOTIDE SEQUENCE [LARGE SCALE GENOMIC DNA]</scope>
    <source>
        <strain evidence="8 9">GYP-17</strain>
    </source>
</reference>
<sequence>MQQNSIPFREALAIWWKIGILSFGGPAGQIALMHRLIVEEKKWLDEDRFLHALNYCMLLPGPEAQQLATYVGWLLHGVKGGLVAGVLFILPGAAMILGLSWAYVLLGDVTAVEGLLFGLKAAVLAIVAQAMVRLSQKALKTTFAMLLAVAGFLALFVFSVPFPLVVLGAGVIGWGFAHRFNGKEHSAPIVAIEPRPGTKRAAIIAAALWLGTIIGLLLLFGDSSVWSQIALFFSKLAVVTFGGAYAVLAYVAQQAVENYGWLQPGEMLDGLGLAETTPGPLILVTQFVGFLAGLREATGLHPLAGATLAALLTTWVTFLPCFVWIFAGAPYVEKLRGMPRLSAALGAITAAVVGVIANLALWFALNYLFTERSTFEAAGISVLLPNLAALDLYALGLTGVAILLVFVAKQGIFRLLGVLAAIGILLQFIR</sequence>
<protein>
    <submittedName>
        <fullName evidence="8">Chromate transporter</fullName>
    </submittedName>
</protein>
<dbReference type="GO" id="GO:0015109">
    <property type="term" value="F:chromate transmembrane transporter activity"/>
    <property type="evidence" value="ECO:0007669"/>
    <property type="project" value="InterPro"/>
</dbReference>
<keyword evidence="9" id="KW-1185">Reference proteome</keyword>
<dbReference type="PIRSF" id="PIRSF004810">
    <property type="entry name" value="ChrA"/>
    <property type="match status" value="1"/>
</dbReference>
<feature type="transmembrane region" description="Helical" evidence="7">
    <location>
        <begin position="347"/>
        <end position="369"/>
    </location>
</feature>
<dbReference type="NCBIfam" id="TIGR00937">
    <property type="entry name" value="2A51"/>
    <property type="match status" value="1"/>
</dbReference>
<comment type="caution">
    <text evidence="8">The sequence shown here is derived from an EMBL/GenBank/DDBJ whole genome shotgun (WGS) entry which is preliminary data.</text>
</comment>